<dbReference type="InterPro" id="IPR051044">
    <property type="entry name" value="MAG_DAG_Lipase"/>
</dbReference>
<feature type="domain" description="Serine aminopeptidase S33" evidence="1">
    <location>
        <begin position="96"/>
        <end position="338"/>
    </location>
</feature>
<protein>
    <recommendedName>
        <fullName evidence="1">Serine aminopeptidase S33 domain-containing protein</fullName>
    </recommendedName>
</protein>
<dbReference type="InterPro" id="IPR029058">
    <property type="entry name" value="AB_hydrolase_fold"/>
</dbReference>
<dbReference type="Gene3D" id="3.40.50.1820">
    <property type="entry name" value="alpha/beta hydrolase"/>
    <property type="match status" value="1"/>
</dbReference>
<sequence length="358" mass="40286">MTKSLIGAVIKHFRHKQNILFYEQVGSATEPDERVCVYPITMEKDTIQSRKYYWGNTPEEEDYYKLHNITSTASIFKSPRGLSLFTRSWLPLTTTPPRGIICMVHGYGNDISWTFQATAIFLAGNGFACFALDMEGHGRSEGLKAFVPDVNAVVDDYVAFFTSIVDSKSDYKTLPKFLFGESMGGAICVLIQFCKPEFFNGAVLIAPMCKISDKVRPNWPIPEILMFVSKFAPTLAIVPTADLVDKSVKVPEKRIIGAMNPMRYTGKPRLGTVMELLRVTDYLSKRLSEVELPFIVLHGDADVVTDPDVSVELYEKAKSEDKSLKIYQGMMHSLLFGETDENVEIVRADILSWLNDRC</sequence>
<dbReference type="Proteomes" id="UP001229421">
    <property type="component" value="Unassembled WGS sequence"/>
</dbReference>
<reference evidence="2" key="1">
    <citation type="journal article" date="2023" name="bioRxiv">
        <title>Improved chromosome-level genome assembly for marigold (Tagetes erecta).</title>
        <authorList>
            <person name="Jiang F."/>
            <person name="Yuan L."/>
            <person name="Wang S."/>
            <person name="Wang H."/>
            <person name="Xu D."/>
            <person name="Wang A."/>
            <person name="Fan W."/>
        </authorList>
    </citation>
    <scope>NUCLEOTIDE SEQUENCE</scope>
    <source>
        <strain evidence="2">WSJ</strain>
        <tissue evidence="2">Leaf</tissue>
    </source>
</reference>
<dbReference type="SUPFAM" id="SSF53474">
    <property type="entry name" value="alpha/beta-Hydrolases"/>
    <property type="match status" value="1"/>
</dbReference>
<keyword evidence="3" id="KW-1185">Reference proteome</keyword>
<proteinExistence type="predicted"/>
<dbReference type="InterPro" id="IPR000073">
    <property type="entry name" value="AB_hydrolase_1"/>
</dbReference>
<evidence type="ECO:0000313" key="2">
    <source>
        <dbReference type="EMBL" id="KAK1424675.1"/>
    </source>
</evidence>
<dbReference type="PRINTS" id="PR00111">
    <property type="entry name" value="ABHYDROLASE"/>
</dbReference>
<dbReference type="GO" id="GO:0016787">
    <property type="term" value="F:hydrolase activity"/>
    <property type="evidence" value="ECO:0007669"/>
    <property type="project" value="UniProtKB-ARBA"/>
</dbReference>
<dbReference type="EMBL" id="JAUHHV010000005">
    <property type="protein sequence ID" value="KAK1424675.1"/>
    <property type="molecule type" value="Genomic_DNA"/>
</dbReference>
<dbReference type="Pfam" id="PF12146">
    <property type="entry name" value="Hydrolase_4"/>
    <property type="match status" value="1"/>
</dbReference>
<comment type="caution">
    <text evidence="2">The sequence shown here is derived from an EMBL/GenBank/DDBJ whole genome shotgun (WGS) entry which is preliminary data.</text>
</comment>
<dbReference type="AlphaFoldDB" id="A0AAD8KS04"/>
<name>A0AAD8KS04_TARER</name>
<dbReference type="PANTHER" id="PTHR11614">
    <property type="entry name" value="PHOSPHOLIPASE-RELATED"/>
    <property type="match status" value="1"/>
</dbReference>
<dbReference type="FunFam" id="3.40.50.1820:FF:000036">
    <property type="entry name" value="Alpha/beta-Hydrolases superfamily protein"/>
    <property type="match status" value="1"/>
</dbReference>
<organism evidence="2 3">
    <name type="scientific">Tagetes erecta</name>
    <name type="common">African marigold</name>
    <dbReference type="NCBI Taxonomy" id="13708"/>
    <lineage>
        <taxon>Eukaryota</taxon>
        <taxon>Viridiplantae</taxon>
        <taxon>Streptophyta</taxon>
        <taxon>Embryophyta</taxon>
        <taxon>Tracheophyta</taxon>
        <taxon>Spermatophyta</taxon>
        <taxon>Magnoliopsida</taxon>
        <taxon>eudicotyledons</taxon>
        <taxon>Gunneridae</taxon>
        <taxon>Pentapetalae</taxon>
        <taxon>asterids</taxon>
        <taxon>campanulids</taxon>
        <taxon>Asterales</taxon>
        <taxon>Asteraceae</taxon>
        <taxon>Asteroideae</taxon>
        <taxon>Heliantheae alliance</taxon>
        <taxon>Tageteae</taxon>
        <taxon>Tagetes</taxon>
    </lineage>
</organism>
<evidence type="ECO:0000313" key="3">
    <source>
        <dbReference type="Proteomes" id="UP001229421"/>
    </source>
</evidence>
<dbReference type="InterPro" id="IPR022742">
    <property type="entry name" value="Hydrolase_4"/>
</dbReference>
<evidence type="ECO:0000259" key="1">
    <source>
        <dbReference type="Pfam" id="PF12146"/>
    </source>
</evidence>
<accession>A0AAD8KS04</accession>
<gene>
    <name evidence="2" type="ORF">QVD17_20010</name>
</gene>